<reference evidence="2" key="1">
    <citation type="submission" date="2021-07" db="EMBL/GenBank/DDBJ databases">
        <authorList>
            <person name="Branca A.L. A."/>
        </authorList>
    </citation>
    <scope>NUCLEOTIDE SEQUENCE</scope>
</reference>
<accession>A0A9W4JIG4</accession>
<name>A0A9W4JIG4_9EURO</name>
<gene>
    <name evidence="2" type="ORF">PSALAMII_LOCUS7705</name>
</gene>
<protein>
    <submittedName>
        <fullName evidence="2">Uncharacterized protein</fullName>
    </submittedName>
</protein>
<dbReference type="SUPFAM" id="SSF56112">
    <property type="entry name" value="Protein kinase-like (PK-like)"/>
    <property type="match status" value="1"/>
</dbReference>
<evidence type="ECO:0000313" key="3">
    <source>
        <dbReference type="Proteomes" id="UP001152592"/>
    </source>
</evidence>
<feature type="compositionally biased region" description="Polar residues" evidence="1">
    <location>
        <begin position="42"/>
        <end position="66"/>
    </location>
</feature>
<organism evidence="2 3">
    <name type="scientific">Penicillium salamii</name>
    <dbReference type="NCBI Taxonomy" id="1612424"/>
    <lineage>
        <taxon>Eukaryota</taxon>
        <taxon>Fungi</taxon>
        <taxon>Dikarya</taxon>
        <taxon>Ascomycota</taxon>
        <taxon>Pezizomycotina</taxon>
        <taxon>Eurotiomycetes</taxon>
        <taxon>Eurotiomycetidae</taxon>
        <taxon>Eurotiales</taxon>
        <taxon>Aspergillaceae</taxon>
        <taxon>Penicillium</taxon>
    </lineage>
</organism>
<sequence length="335" mass="37089">MDSNQAQPVRPRTMWLGPKRKRDLDLEIEQASRSQLFPLDSQAETSTTASTLTRPAPTRQKTQSVIPRTRQVEEDPWLTYEPIVQLFGRPVFLACLRSSKAELLHIQKLERQSSSAQSLVDTMHQASHRSFPTLLEHYRHNGQDFLVWEAVELSVGQILGSRCSINEEALAAIVWPVGVACGLSSSSSRVLRGIKHLSWQGRVLATLSADTIFLTESGAVKVAGAEHSCQIDATEMDAATLKLMALADVVQNLMTRSSPGKRWSPEAQSLPDDLNRLSIDELMRVSVVPPVCCARLRLTSQSKFFEQLGSSGELKMLVNVVNKDACHEIDFLGCA</sequence>
<dbReference type="AlphaFoldDB" id="A0A9W4JIG4"/>
<dbReference type="EMBL" id="CAJVPD010000255">
    <property type="protein sequence ID" value="CAG8401271.1"/>
    <property type="molecule type" value="Genomic_DNA"/>
</dbReference>
<dbReference type="InterPro" id="IPR011009">
    <property type="entry name" value="Kinase-like_dom_sf"/>
</dbReference>
<evidence type="ECO:0000313" key="2">
    <source>
        <dbReference type="EMBL" id="CAG8401271.1"/>
    </source>
</evidence>
<comment type="caution">
    <text evidence="2">The sequence shown here is derived from an EMBL/GenBank/DDBJ whole genome shotgun (WGS) entry which is preliminary data.</text>
</comment>
<evidence type="ECO:0000256" key="1">
    <source>
        <dbReference type="SAM" id="MobiDB-lite"/>
    </source>
</evidence>
<feature type="region of interest" description="Disordered" evidence="1">
    <location>
        <begin position="33"/>
        <end position="68"/>
    </location>
</feature>
<dbReference type="OrthoDB" id="6423603at2759"/>
<dbReference type="Proteomes" id="UP001152592">
    <property type="component" value="Unassembled WGS sequence"/>
</dbReference>
<proteinExistence type="predicted"/>